<name>A0A1Y2BG76_9FUNG</name>
<dbReference type="OrthoDB" id="2093141at2759"/>
<keyword evidence="2" id="KW-1185">Reference proteome</keyword>
<accession>A0A1Y2BG76</accession>
<evidence type="ECO:0008006" key="3">
    <source>
        <dbReference type="Google" id="ProtNLM"/>
    </source>
</evidence>
<reference evidence="1 2" key="1">
    <citation type="submission" date="2016-07" db="EMBL/GenBank/DDBJ databases">
        <title>Pervasive Adenine N6-methylation of Active Genes in Fungi.</title>
        <authorList>
            <consortium name="DOE Joint Genome Institute"/>
            <person name="Mondo S.J."/>
            <person name="Dannebaum R.O."/>
            <person name="Kuo R.C."/>
            <person name="Labutti K."/>
            <person name="Haridas S."/>
            <person name="Kuo A."/>
            <person name="Salamov A."/>
            <person name="Ahrendt S.R."/>
            <person name="Lipzen A."/>
            <person name="Sullivan W."/>
            <person name="Andreopoulos W.B."/>
            <person name="Clum A."/>
            <person name="Lindquist E."/>
            <person name="Daum C."/>
            <person name="Ramamoorthy G.K."/>
            <person name="Gryganskyi A."/>
            <person name="Culley D."/>
            <person name="Magnuson J.K."/>
            <person name="James T.Y."/>
            <person name="O'Malley M.A."/>
            <person name="Stajich J.E."/>
            <person name="Spatafora J.W."/>
            <person name="Visel A."/>
            <person name="Grigoriev I.V."/>
        </authorList>
    </citation>
    <scope>NUCLEOTIDE SEQUENCE [LARGE SCALE GENOMIC DNA]</scope>
    <source>
        <strain evidence="1 2">JEL800</strain>
    </source>
</reference>
<sequence>MTEAAELTLPPYFPLKLKKCADVSDSFFDCFDFNSAPNGDRDVGRQALIKCGTQLKLYKECMDKFKGSTKAERKQ</sequence>
<organism evidence="1 2">
    <name type="scientific">Rhizoclosmatium globosum</name>
    <dbReference type="NCBI Taxonomy" id="329046"/>
    <lineage>
        <taxon>Eukaryota</taxon>
        <taxon>Fungi</taxon>
        <taxon>Fungi incertae sedis</taxon>
        <taxon>Chytridiomycota</taxon>
        <taxon>Chytridiomycota incertae sedis</taxon>
        <taxon>Chytridiomycetes</taxon>
        <taxon>Chytridiales</taxon>
        <taxon>Chytriomycetaceae</taxon>
        <taxon>Rhizoclosmatium</taxon>
    </lineage>
</organism>
<dbReference type="AlphaFoldDB" id="A0A1Y2BG76"/>
<dbReference type="Proteomes" id="UP000193642">
    <property type="component" value="Unassembled WGS sequence"/>
</dbReference>
<protein>
    <recommendedName>
        <fullName evidence="3">COX assembly mitochondrial protein</fullName>
    </recommendedName>
</protein>
<dbReference type="EMBL" id="MCGO01000067">
    <property type="protein sequence ID" value="ORY33560.1"/>
    <property type="molecule type" value="Genomic_DNA"/>
</dbReference>
<comment type="caution">
    <text evidence="1">The sequence shown here is derived from an EMBL/GenBank/DDBJ whole genome shotgun (WGS) entry which is preliminary data.</text>
</comment>
<proteinExistence type="predicted"/>
<gene>
    <name evidence="1" type="ORF">BCR33DRAFT_665226</name>
</gene>
<evidence type="ECO:0000313" key="2">
    <source>
        <dbReference type="Proteomes" id="UP000193642"/>
    </source>
</evidence>
<evidence type="ECO:0000313" key="1">
    <source>
        <dbReference type="EMBL" id="ORY33560.1"/>
    </source>
</evidence>